<name>A0A9D1DQP8_9FIRM</name>
<dbReference type="InterPro" id="IPR054612">
    <property type="entry name" value="Phage_capsid-like_C"/>
</dbReference>
<evidence type="ECO:0000313" key="6">
    <source>
        <dbReference type="Proteomes" id="UP000886785"/>
    </source>
</evidence>
<evidence type="ECO:0000256" key="2">
    <source>
        <dbReference type="SAM" id="MobiDB-lite"/>
    </source>
</evidence>
<organism evidence="5 6">
    <name type="scientific">Candidatus Gallacutalibacter pullicola</name>
    <dbReference type="NCBI Taxonomy" id="2840830"/>
    <lineage>
        <taxon>Bacteria</taxon>
        <taxon>Bacillati</taxon>
        <taxon>Bacillota</taxon>
        <taxon>Clostridia</taxon>
        <taxon>Eubacteriales</taxon>
        <taxon>Candidatus Gallacutalibacter</taxon>
    </lineage>
</organism>
<feature type="domain" description="Cadherin-like beta-sandwich-like" evidence="4">
    <location>
        <begin position="478"/>
        <end position="566"/>
    </location>
</feature>
<evidence type="ECO:0000259" key="4">
    <source>
        <dbReference type="Pfam" id="PF12733"/>
    </source>
</evidence>
<feature type="region of interest" description="Disordered" evidence="2">
    <location>
        <begin position="40"/>
        <end position="74"/>
    </location>
</feature>
<dbReference type="Pfam" id="PF12733">
    <property type="entry name" value="Cadherin-like"/>
    <property type="match status" value="1"/>
</dbReference>
<evidence type="ECO:0000313" key="5">
    <source>
        <dbReference type="EMBL" id="HIR57137.1"/>
    </source>
</evidence>
<dbReference type="Proteomes" id="UP000886785">
    <property type="component" value="Unassembled WGS sequence"/>
</dbReference>
<dbReference type="InterPro" id="IPR025883">
    <property type="entry name" value="Cadherin-like_domain"/>
</dbReference>
<reference evidence="5" key="2">
    <citation type="journal article" date="2021" name="PeerJ">
        <title>Extensive microbial diversity within the chicken gut microbiome revealed by metagenomics and culture.</title>
        <authorList>
            <person name="Gilroy R."/>
            <person name="Ravi A."/>
            <person name="Getino M."/>
            <person name="Pursley I."/>
            <person name="Horton D.L."/>
            <person name="Alikhan N.F."/>
            <person name="Baker D."/>
            <person name="Gharbi K."/>
            <person name="Hall N."/>
            <person name="Watson M."/>
            <person name="Adriaenssens E.M."/>
            <person name="Foster-Nyarko E."/>
            <person name="Jarju S."/>
            <person name="Secka A."/>
            <person name="Antonio M."/>
            <person name="Oren A."/>
            <person name="Chaudhuri R.R."/>
            <person name="La Ragione R."/>
            <person name="Hildebrand F."/>
            <person name="Pallen M.J."/>
        </authorList>
    </citation>
    <scope>NUCLEOTIDE SEQUENCE</scope>
    <source>
        <strain evidence="5">ChiSjej1B19-7085</strain>
    </source>
</reference>
<dbReference type="InterPro" id="IPR024455">
    <property type="entry name" value="Phage_capsid"/>
</dbReference>
<sequence>MALKAMMLRRSIDRKKTELDALREKDAEFSTREAELETAISEAETDEQQQAVTEEVEKYEAEKKEHEDAKNALSSEIDGLEAELAEMEKDDPKRSDLPQGTRKKERTEVHHMMTVTTDIRSLPMGRRAFDALSMERRQEIVQQPDVKEFLARMRSFKGQARDITGAELTIPIVFLDLISENMYRYSKLLNRVRVRNVRGEARQTIAGTVPEAIWTEMCGAINELTFSFNQVVLDGYKVAGLVVICNSMLEDSDIELASALVETLSESRGLAMDKAILYGKGAASHMPLGIVTRLAQSSAPEGYPANAPAWVDLSDSNIITINGTTGTIQEFWTAFMAAAANTTTLYSRGRMFWAMNSRTYWTLRSKLIQFNYEGYPVTNLPGVMPFVDGDVDILEFIPDGDIIGGYGDLYLLALRSGMVIESSREVQFIQDNTVFRGKQRADGMPVVPGAFVAININNASPTTAMDFPADTANDAQLTALSVGTESLSPSFSSTTYSYTIAAAANASDKIEATASQAGAKIAIAYNGANVRNGGTVTWTADSKVYPLTVTVTQGNKTRVYTVNVTKAAGG</sequence>
<dbReference type="EMBL" id="DVHF01000064">
    <property type="protein sequence ID" value="HIR57137.1"/>
    <property type="molecule type" value="Genomic_DNA"/>
</dbReference>
<dbReference type="NCBIfam" id="TIGR01554">
    <property type="entry name" value="major_cap_HK97"/>
    <property type="match status" value="1"/>
</dbReference>
<dbReference type="Gene3D" id="3.30.2400.10">
    <property type="entry name" value="Major capsid protein gp5"/>
    <property type="match status" value="1"/>
</dbReference>
<feature type="compositionally biased region" description="Basic and acidic residues" evidence="2">
    <location>
        <begin position="86"/>
        <end position="96"/>
    </location>
</feature>
<comment type="subcellular location">
    <subcellularLocation>
        <location evidence="1">Virion</location>
    </subcellularLocation>
</comment>
<dbReference type="AlphaFoldDB" id="A0A9D1DQP8"/>
<gene>
    <name evidence="5" type="ORF">IAA54_05660</name>
</gene>
<feature type="compositionally biased region" description="Basic and acidic residues" evidence="2">
    <location>
        <begin position="55"/>
        <end position="70"/>
    </location>
</feature>
<protein>
    <submittedName>
        <fullName evidence="5">Phage major capsid protein</fullName>
    </submittedName>
</protein>
<dbReference type="Pfam" id="PF05065">
    <property type="entry name" value="Phage_capsid"/>
    <property type="match status" value="1"/>
</dbReference>
<reference evidence="5" key="1">
    <citation type="submission" date="2020-10" db="EMBL/GenBank/DDBJ databases">
        <authorList>
            <person name="Gilroy R."/>
        </authorList>
    </citation>
    <scope>NUCLEOTIDE SEQUENCE</scope>
    <source>
        <strain evidence="5">ChiSjej1B19-7085</strain>
    </source>
</reference>
<accession>A0A9D1DQP8</accession>
<evidence type="ECO:0000259" key="3">
    <source>
        <dbReference type="Pfam" id="PF05065"/>
    </source>
</evidence>
<evidence type="ECO:0000256" key="1">
    <source>
        <dbReference type="ARBA" id="ARBA00004328"/>
    </source>
</evidence>
<feature type="domain" description="Phage capsid-like C-terminal" evidence="3">
    <location>
        <begin position="168"/>
        <end position="455"/>
    </location>
</feature>
<feature type="region of interest" description="Disordered" evidence="2">
    <location>
        <begin position="86"/>
        <end position="106"/>
    </location>
</feature>
<dbReference type="SUPFAM" id="SSF56563">
    <property type="entry name" value="Major capsid protein gp5"/>
    <property type="match status" value="1"/>
</dbReference>
<proteinExistence type="predicted"/>
<comment type="caution">
    <text evidence="5">The sequence shown here is derived from an EMBL/GenBank/DDBJ whole genome shotgun (WGS) entry which is preliminary data.</text>
</comment>